<sequence length="39" mass="4406">MINLKKVDLPLPLLPHKTTNWPDEICKSSTSKLLALLFS</sequence>
<dbReference type="Proteomes" id="UP000070096">
    <property type="component" value="Unassembled WGS sequence"/>
</dbReference>
<dbReference type="AlphaFoldDB" id="A0A139N6M9"/>
<evidence type="ECO:0000313" key="2">
    <source>
        <dbReference type="Proteomes" id="UP000070096"/>
    </source>
</evidence>
<evidence type="ECO:0000313" key="1">
    <source>
        <dbReference type="EMBL" id="KXT71573.1"/>
    </source>
</evidence>
<accession>A0A139N6M9</accession>
<dbReference type="EMBL" id="LQRC01000173">
    <property type="protein sequence ID" value="KXT71573.1"/>
    <property type="molecule type" value="Genomic_DNA"/>
</dbReference>
<reference evidence="1 2" key="1">
    <citation type="submission" date="2016-01" db="EMBL/GenBank/DDBJ databases">
        <title>Highly variable Streptococcus oralis are common among viridans streptococci isolated from primates.</title>
        <authorList>
            <person name="Denapaite D."/>
            <person name="Rieger M."/>
            <person name="Koendgen S."/>
            <person name="Brueckner R."/>
            <person name="Ochigava I."/>
            <person name="Kappeler P."/>
            <person name="Maetz-Rensing K."/>
            <person name="Leendertz F."/>
            <person name="Hakenbeck R."/>
        </authorList>
    </citation>
    <scope>NUCLEOTIDE SEQUENCE [LARGE SCALE GENOMIC DNA]</scope>
    <source>
        <strain evidence="1 2">DD07</strain>
    </source>
</reference>
<comment type="caution">
    <text evidence="1">The sequence shown here is derived from an EMBL/GenBank/DDBJ whole genome shotgun (WGS) entry which is preliminary data.</text>
</comment>
<gene>
    <name evidence="1" type="ORF">SGODD07_01173</name>
</gene>
<proteinExistence type="predicted"/>
<name>A0A139N6M9_STRGN</name>
<protein>
    <submittedName>
        <fullName evidence="1">Uncharacterized protein</fullName>
    </submittedName>
</protein>
<organism evidence="1 2">
    <name type="scientific">Streptococcus gordonii</name>
    <dbReference type="NCBI Taxonomy" id="1302"/>
    <lineage>
        <taxon>Bacteria</taxon>
        <taxon>Bacillati</taxon>
        <taxon>Bacillota</taxon>
        <taxon>Bacilli</taxon>
        <taxon>Lactobacillales</taxon>
        <taxon>Streptococcaceae</taxon>
        <taxon>Streptococcus</taxon>
    </lineage>
</organism>